<dbReference type="NCBIfam" id="TIGR00666">
    <property type="entry name" value="PBP4"/>
    <property type="match status" value="1"/>
</dbReference>
<protein>
    <submittedName>
        <fullName evidence="5">D-alanyl-D-alanine carboxypeptidase/D-alanyl-D-alanine-endopeptidase</fullName>
    </submittedName>
</protein>
<dbReference type="GO" id="GO:0004180">
    <property type="term" value="F:carboxypeptidase activity"/>
    <property type="evidence" value="ECO:0007669"/>
    <property type="project" value="UniProtKB-KW"/>
</dbReference>
<keyword evidence="5" id="KW-0121">Carboxypeptidase</keyword>
<feature type="chain" id="PRO_5045436064" evidence="4">
    <location>
        <begin position="29"/>
        <end position="540"/>
    </location>
</feature>
<proteinExistence type="inferred from homology"/>
<evidence type="ECO:0000256" key="4">
    <source>
        <dbReference type="SAM" id="SignalP"/>
    </source>
</evidence>
<gene>
    <name evidence="5" type="primary">dacB_5</name>
    <name evidence="5" type="ORF">GCM10009663_76040</name>
</gene>
<comment type="similarity">
    <text evidence="1">Belongs to the peptidase S13 family.</text>
</comment>
<evidence type="ECO:0000313" key="6">
    <source>
        <dbReference type="Proteomes" id="UP001499987"/>
    </source>
</evidence>
<keyword evidence="6" id="KW-1185">Reference proteome</keyword>
<evidence type="ECO:0000313" key="5">
    <source>
        <dbReference type="EMBL" id="GAA1126587.1"/>
    </source>
</evidence>
<dbReference type="InterPro" id="IPR012338">
    <property type="entry name" value="Beta-lactam/transpept-like"/>
</dbReference>
<dbReference type="InterPro" id="IPR000667">
    <property type="entry name" value="Peptidase_S13"/>
</dbReference>
<comment type="caution">
    <text evidence="5">The sequence shown here is derived from an EMBL/GenBank/DDBJ whole genome shotgun (WGS) entry which is preliminary data.</text>
</comment>
<keyword evidence="2" id="KW-0378">Hydrolase</keyword>
<dbReference type="EMBL" id="BAAALD010000163">
    <property type="protein sequence ID" value="GAA1126587.1"/>
    <property type="molecule type" value="Genomic_DNA"/>
</dbReference>
<dbReference type="PANTHER" id="PTHR30023">
    <property type="entry name" value="D-ALANYL-D-ALANINE CARBOXYPEPTIDASE"/>
    <property type="match status" value="1"/>
</dbReference>
<dbReference type="Pfam" id="PF02113">
    <property type="entry name" value="Peptidase_S13"/>
    <property type="match status" value="1"/>
</dbReference>
<reference evidence="5 6" key="1">
    <citation type="journal article" date="2019" name="Int. J. Syst. Evol. Microbiol.">
        <title>The Global Catalogue of Microorganisms (GCM) 10K type strain sequencing project: providing services to taxonomists for standard genome sequencing and annotation.</title>
        <authorList>
            <consortium name="The Broad Institute Genomics Platform"/>
            <consortium name="The Broad Institute Genome Sequencing Center for Infectious Disease"/>
            <person name="Wu L."/>
            <person name="Ma J."/>
        </authorList>
    </citation>
    <scope>NUCLEOTIDE SEQUENCE [LARGE SCALE GENOMIC DNA]</scope>
    <source>
        <strain evidence="5 6">JCM 13002</strain>
    </source>
</reference>
<evidence type="ECO:0000256" key="2">
    <source>
        <dbReference type="ARBA" id="ARBA00022801"/>
    </source>
</evidence>
<dbReference type="PRINTS" id="PR00922">
    <property type="entry name" value="DADACBPTASE3"/>
</dbReference>
<accession>A0ABN1UA72</accession>
<feature type="signal peptide" evidence="4">
    <location>
        <begin position="1"/>
        <end position="28"/>
    </location>
</feature>
<evidence type="ECO:0000256" key="1">
    <source>
        <dbReference type="ARBA" id="ARBA00006096"/>
    </source>
</evidence>
<dbReference type="InterPro" id="IPR006311">
    <property type="entry name" value="TAT_signal"/>
</dbReference>
<dbReference type="Gene3D" id="3.50.80.20">
    <property type="entry name" value="D-Ala-D-Ala carboxypeptidase C, peptidase S13"/>
    <property type="match status" value="1"/>
</dbReference>
<dbReference type="SUPFAM" id="SSF56601">
    <property type="entry name" value="beta-lactamase/transpeptidase-like"/>
    <property type="match status" value="1"/>
</dbReference>
<dbReference type="RefSeq" id="WP_344628342.1">
    <property type="nucleotide sequence ID" value="NZ_BAAALD010000163.1"/>
</dbReference>
<dbReference type="Proteomes" id="UP001499987">
    <property type="component" value="Unassembled WGS sequence"/>
</dbReference>
<feature type="compositionally biased region" description="Low complexity" evidence="3">
    <location>
        <begin position="493"/>
        <end position="505"/>
    </location>
</feature>
<evidence type="ECO:0000256" key="3">
    <source>
        <dbReference type="SAM" id="MobiDB-lite"/>
    </source>
</evidence>
<dbReference type="PROSITE" id="PS51318">
    <property type="entry name" value="TAT"/>
    <property type="match status" value="1"/>
</dbReference>
<feature type="compositionally biased region" description="Basic and acidic residues" evidence="3">
    <location>
        <begin position="530"/>
        <end position="540"/>
    </location>
</feature>
<feature type="region of interest" description="Disordered" evidence="3">
    <location>
        <begin position="493"/>
        <end position="540"/>
    </location>
</feature>
<keyword evidence="5" id="KW-0645">Protease</keyword>
<dbReference type="Gene3D" id="3.40.710.10">
    <property type="entry name" value="DD-peptidase/beta-lactamase superfamily"/>
    <property type="match status" value="1"/>
</dbReference>
<name>A0ABN1UA72_9ACTN</name>
<dbReference type="PANTHER" id="PTHR30023:SF0">
    <property type="entry name" value="PENICILLIN-SENSITIVE CARBOXYPEPTIDASE A"/>
    <property type="match status" value="1"/>
</dbReference>
<organism evidence="5 6">
    <name type="scientific">Kitasatospora arboriphila</name>
    <dbReference type="NCBI Taxonomy" id="258052"/>
    <lineage>
        <taxon>Bacteria</taxon>
        <taxon>Bacillati</taxon>
        <taxon>Actinomycetota</taxon>
        <taxon>Actinomycetes</taxon>
        <taxon>Kitasatosporales</taxon>
        <taxon>Streptomycetaceae</taxon>
        <taxon>Kitasatospora</taxon>
    </lineage>
</organism>
<keyword evidence="4" id="KW-0732">Signal</keyword>
<sequence length="540" mass="54997">MPARLYRRGLPLAAAALAASLLAGSAQADNPAPADATLTADLDALLADARLANAQAGVQVLDAATGQVLYSRQPGALLTPASTMKTVTSTAALDLLGADYRFTTEVRTTGTVYGNKLAGDLVLKGGGDPSLLVQDLDDLAAKVAASGITTVTGRILADGTRYDSTPLGPGWTWDDEPYSYSPQISGLTIANDAEYTMDTVQVTVTPGAAGEKAKVALVPAEAPMKFTGSITTGAAGSGASAGVDRRRGANELLLSGSIAAGAAPATYWVTVEDPATYAAKVFAGALARHGVTVQRGVASATGSETSTAIASHQSKTLAELIVPMLKISNNGIAEHLTKEIGKVKGGKGDWATGVAQVKGFLKANGLETPGGRQVDGSGLSRYDLINPAKMAGLLKVAQDKPWFDAWYNALPVAGNPDRMVGGTLAARMRGTKAENNVHAKSGSMSGVDNLMGYATAPDGHKLIFSVMLSNFAGTSPRPVIDAIAVRLASGPAATPSAPAATPVTPKLKSLNAPARGGDEATGAKSGTGTRWEDCESVGRC</sequence>